<proteinExistence type="predicted"/>
<name>A0A1J1IEJ4_9DIPT</name>
<evidence type="ECO:0000313" key="1">
    <source>
        <dbReference type="EMBL" id="CRK97422.1"/>
    </source>
</evidence>
<reference evidence="1 2" key="1">
    <citation type="submission" date="2015-04" db="EMBL/GenBank/DDBJ databases">
        <authorList>
            <person name="Syromyatnikov M.Y."/>
            <person name="Popov V.N."/>
        </authorList>
    </citation>
    <scope>NUCLEOTIDE SEQUENCE [LARGE SCALE GENOMIC DNA]</scope>
</reference>
<keyword evidence="2" id="KW-1185">Reference proteome</keyword>
<accession>A0A1J1IEJ4</accession>
<gene>
    <name evidence="1" type="ORF">CLUMA_CG010811</name>
</gene>
<dbReference type="EMBL" id="CVRI01000047">
    <property type="protein sequence ID" value="CRK97422.1"/>
    <property type="molecule type" value="Genomic_DNA"/>
</dbReference>
<evidence type="ECO:0000313" key="2">
    <source>
        <dbReference type="Proteomes" id="UP000183832"/>
    </source>
</evidence>
<sequence length="60" mass="7352">MKSFVQDINDTLDFIMRYSNSFPNLRSALPQERKNKRQVFVKSLIHVSYRKIKMRKYPMR</sequence>
<dbReference type="AlphaFoldDB" id="A0A1J1IEJ4"/>
<organism evidence="1 2">
    <name type="scientific">Clunio marinus</name>
    <dbReference type="NCBI Taxonomy" id="568069"/>
    <lineage>
        <taxon>Eukaryota</taxon>
        <taxon>Metazoa</taxon>
        <taxon>Ecdysozoa</taxon>
        <taxon>Arthropoda</taxon>
        <taxon>Hexapoda</taxon>
        <taxon>Insecta</taxon>
        <taxon>Pterygota</taxon>
        <taxon>Neoptera</taxon>
        <taxon>Endopterygota</taxon>
        <taxon>Diptera</taxon>
        <taxon>Nematocera</taxon>
        <taxon>Chironomoidea</taxon>
        <taxon>Chironomidae</taxon>
        <taxon>Clunio</taxon>
    </lineage>
</organism>
<dbReference type="Proteomes" id="UP000183832">
    <property type="component" value="Unassembled WGS sequence"/>
</dbReference>
<protein>
    <submittedName>
        <fullName evidence="1">CLUMA_CG010811, isoform A</fullName>
    </submittedName>
</protein>